<proteinExistence type="predicted"/>
<dbReference type="AlphaFoldDB" id="A0AAV3Z7G0"/>
<dbReference type="Proteomes" id="UP000735302">
    <property type="component" value="Unassembled WGS sequence"/>
</dbReference>
<comment type="caution">
    <text evidence="1">The sequence shown here is derived from an EMBL/GenBank/DDBJ whole genome shotgun (WGS) entry which is preliminary data.</text>
</comment>
<sequence>MFYSAVCSHGRVDQASESNTSQNPYNSIAVNTGKASKTFGAQGQRLSEDYPSIQGYAPNPGPGWVKGCHPSPNYSVHQAQEQQPKQHPHVRVTAHLTKESAMNVAHSAENPQYTGFDNSTIPRRCGSTGTLQQQEKSFNSELQSLNWELSVDMAVNPDFHWNNTSHDSSHSPNFSDVTASAIFASLNCGSPDEAEFLMERLSQSNASNCSLNDSRKSSYDSACESVSTVNNFETTHSEKVKNSPDKILNFFDKANSSDFFDSPSKPNFTSFDLPDTVFRNNTPPSLARLDSSMPRKSKSYVSSSAYCEFPSNQNPCYNQPHTTASQGSLGLSDLLPNQSSIANTQTHMAQTSKLVPHPLTTGHSAHSGPKSIAYVAPWPESRSKSSNMDTFQGYYEDKRLDNLRAAQDSACPQLQPKQGNCSWMIKKEENFLEDLSDVLCKPPSRDSGVAELNVSPHLEAEDGREEKPWISFTNNPRDIEPSSSTQQCIARESLSSNSDQAQCFGGASRFAPPFSISSNRSASAAADDLQFEKRVTSTTDFHLESTSSLHSQNSALWTDTGRFDKKTDQYSFGGNHCSEDGTSFYKILDPLWTPSSTTPMDVTSAVTYILQKRPVFDCFPRAKEVFDSSYKLIKESRLNSRLKKG</sequence>
<organism evidence="1 2">
    <name type="scientific">Plakobranchus ocellatus</name>
    <dbReference type="NCBI Taxonomy" id="259542"/>
    <lineage>
        <taxon>Eukaryota</taxon>
        <taxon>Metazoa</taxon>
        <taxon>Spiralia</taxon>
        <taxon>Lophotrochozoa</taxon>
        <taxon>Mollusca</taxon>
        <taxon>Gastropoda</taxon>
        <taxon>Heterobranchia</taxon>
        <taxon>Euthyneura</taxon>
        <taxon>Panpulmonata</taxon>
        <taxon>Sacoglossa</taxon>
        <taxon>Placobranchoidea</taxon>
        <taxon>Plakobranchidae</taxon>
        <taxon>Plakobranchus</taxon>
    </lineage>
</organism>
<accession>A0AAV3Z7G0</accession>
<keyword evidence="2" id="KW-1185">Reference proteome</keyword>
<gene>
    <name evidence="1" type="ORF">PoB_001777900</name>
</gene>
<protein>
    <submittedName>
        <fullName evidence="1">Uncharacterized protein</fullName>
    </submittedName>
</protein>
<reference evidence="1 2" key="1">
    <citation type="journal article" date="2021" name="Elife">
        <title>Chloroplast acquisition without the gene transfer in kleptoplastic sea slugs, Plakobranchus ocellatus.</title>
        <authorList>
            <person name="Maeda T."/>
            <person name="Takahashi S."/>
            <person name="Yoshida T."/>
            <person name="Shimamura S."/>
            <person name="Takaki Y."/>
            <person name="Nagai Y."/>
            <person name="Toyoda A."/>
            <person name="Suzuki Y."/>
            <person name="Arimoto A."/>
            <person name="Ishii H."/>
            <person name="Satoh N."/>
            <person name="Nishiyama T."/>
            <person name="Hasebe M."/>
            <person name="Maruyama T."/>
            <person name="Minagawa J."/>
            <person name="Obokata J."/>
            <person name="Shigenobu S."/>
        </authorList>
    </citation>
    <scope>NUCLEOTIDE SEQUENCE [LARGE SCALE GENOMIC DNA]</scope>
</reference>
<dbReference type="EMBL" id="BLXT01002115">
    <property type="protein sequence ID" value="GFN91273.1"/>
    <property type="molecule type" value="Genomic_DNA"/>
</dbReference>
<evidence type="ECO:0000313" key="2">
    <source>
        <dbReference type="Proteomes" id="UP000735302"/>
    </source>
</evidence>
<evidence type="ECO:0000313" key="1">
    <source>
        <dbReference type="EMBL" id="GFN91273.1"/>
    </source>
</evidence>
<name>A0AAV3Z7G0_9GAST</name>